<proteinExistence type="predicted"/>
<dbReference type="AlphaFoldDB" id="A0AAN8JQ04"/>
<evidence type="ECO:0000313" key="3">
    <source>
        <dbReference type="EMBL" id="KAK6177818.1"/>
    </source>
</evidence>
<dbReference type="Gene3D" id="3.30.160.60">
    <property type="entry name" value="Classic Zinc Finger"/>
    <property type="match status" value="1"/>
</dbReference>
<dbReference type="InterPro" id="IPR013087">
    <property type="entry name" value="Znf_C2H2_type"/>
</dbReference>
<keyword evidence="1" id="KW-0479">Metal-binding</keyword>
<keyword evidence="1" id="KW-0863">Zinc-finger</keyword>
<name>A0AAN8JQ04_PATCE</name>
<organism evidence="3 4">
    <name type="scientific">Patella caerulea</name>
    <name type="common">Rayed Mediterranean limpet</name>
    <dbReference type="NCBI Taxonomy" id="87958"/>
    <lineage>
        <taxon>Eukaryota</taxon>
        <taxon>Metazoa</taxon>
        <taxon>Spiralia</taxon>
        <taxon>Lophotrochozoa</taxon>
        <taxon>Mollusca</taxon>
        <taxon>Gastropoda</taxon>
        <taxon>Patellogastropoda</taxon>
        <taxon>Patelloidea</taxon>
        <taxon>Patellidae</taxon>
        <taxon>Patella</taxon>
    </lineage>
</organism>
<reference evidence="3 4" key="1">
    <citation type="submission" date="2024-01" db="EMBL/GenBank/DDBJ databases">
        <title>The genome of the rayed Mediterranean limpet Patella caerulea (Linnaeus, 1758).</title>
        <authorList>
            <person name="Anh-Thu Weber A."/>
            <person name="Halstead-Nussloch G."/>
        </authorList>
    </citation>
    <scope>NUCLEOTIDE SEQUENCE [LARGE SCALE GENOMIC DNA]</scope>
    <source>
        <strain evidence="3">AATW-2023a</strain>
        <tissue evidence="3">Whole specimen</tissue>
    </source>
</reference>
<comment type="caution">
    <text evidence="3">The sequence shown here is derived from an EMBL/GenBank/DDBJ whole genome shotgun (WGS) entry which is preliminary data.</text>
</comment>
<dbReference type="SMART" id="SM00355">
    <property type="entry name" value="ZnF_C2H2"/>
    <property type="match status" value="4"/>
</dbReference>
<dbReference type="PROSITE" id="PS50157">
    <property type="entry name" value="ZINC_FINGER_C2H2_2"/>
    <property type="match status" value="1"/>
</dbReference>
<feature type="domain" description="C2H2-type" evidence="2">
    <location>
        <begin position="32"/>
        <end position="62"/>
    </location>
</feature>
<dbReference type="PROSITE" id="PS00028">
    <property type="entry name" value="ZINC_FINGER_C2H2_1"/>
    <property type="match status" value="3"/>
</dbReference>
<keyword evidence="1" id="KW-0862">Zinc</keyword>
<evidence type="ECO:0000259" key="2">
    <source>
        <dbReference type="PROSITE" id="PS50157"/>
    </source>
</evidence>
<accession>A0AAN8JQ04</accession>
<gene>
    <name evidence="3" type="ORF">SNE40_015847</name>
</gene>
<evidence type="ECO:0000256" key="1">
    <source>
        <dbReference type="PROSITE-ProRule" id="PRU00042"/>
    </source>
</evidence>
<sequence length="259" mass="30413">MYQCRHCAFATNSIRQYVYHYHFHDNVPNIRYICCEPNCPRSFKTYSAFKSHIFRDHSDNAPKRNFQQNNVQDDPCVTFRCNKPECLQQLLTFQDFTTHLKSHISYLEPVDCPFVDCDTTFKIKSSFSSHLSRKHKLRKWKNLLPCYVTDLPEHSTIGALGNQDSDNTQAHDLSDGEMINNELQVDGQTEQNFLQSLALFYLKLLGKHLLPESIIEVLIVEFQRLYDINQMIVQDSLCSNLKSHDLPDHLLREMKQEFF</sequence>
<keyword evidence="4" id="KW-1185">Reference proteome</keyword>
<dbReference type="GO" id="GO:0008270">
    <property type="term" value="F:zinc ion binding"/>
    <property type="evidence" value="ECO:0007669"/>
    <property type="project" value="UniProtKB-KW"/>
</dbReference>
<dbReference type="EMBL" id="JAZGQO010000010">
    <property type="protein sequence ID" value="KAK6177818.1"/>
    <property type="molecule type" value="Genomic_DNA"/>
</dbReference>
<evidence type="ECO:0000313" key="4">
    <source>
        <dbReference type="Proteomes" id="UP001347796"/>
    </source>
</evidence>
<protein>
    <recommendedName>
        <fullName evidence="2">C2H2-type domain-containing protein</fullName>
    </recommendedName>
</protein>
<dbReference type="Proteomes" id="UP001347796">
    <property type="component" value="Unassembled WGS sequence"/>
</dbReference>